<dbReference type="PANTHER" id="PTHR12834">
    <property type="entry name" value="SIGNAL RECOGNITION PARTICLE 9 KDA PROTEIN"/>
    <property type="match status" value="1"/>
</dbReference>
<feature type="domain" description="SRP9" evidence="2">
    <location>
        <begin position="5"/>
        <end position="98"/>
    </location>
</feature>
<dbReference type="EMBL" id="JARVKF010000330">
    <property type="protein sequence ID" value="KAK9419257.1"/>
    <property type="molecule type" value="Genomic_DNA"/>
</dbReference>
<proteinExistence type="predicted"/>
<gene>
    <name evidence="3" type="ORF">SUNI508_01234</name>
</gene>
<evidence type="ECO:0000259" key="2">
    <source>
        <dbReference type="Pfam" id="PF05486"/>
    </source>
</evidence>
<feature type="compositionally biased region" description="Basic and acidic residues" evidence="1">
    <location>
        <begin position="37"/>
        <end position="46"/>
    </location>
</feature>
<accession>A0ABR2UX57</accession>
<protein>
    <submittedName>
        <fullName evidence="3">Signal recognition particle 9 kDa protein-domain-containing protein</fullName>
    </submittedName>
</protein>
<comment type="caution">
    <text evidence="3">The sequence shown here is derived from an EMBL/GenBank/DDBJ whole genome shotgun (WGS) entry which is preliminary data.</text>
</comment>
<feature type="compositionally biased region" description="Low complexity" evidence="1">
    <location>
        <begin position="130"/>
        <end position="146"/>
    </location>
</feature>
<evidence type="ECO:0000313" key="4">
    <source>
        <dbReference type="Proteomes" id="UP001408356"/>
    </source>
</evidence>
<reference evidence="3 4" key="1">
    <citation type="journal article" date="2024" name="J. Plant Pathol.">
        <title>Sequence and assembly of the genome of Seiridium unicorne, isolate CBS 538.82, causal agent of cypress canker disease.</title>
        <authorList>
            <person name="Scali E."/>
            <person name="Rocca G.D."/>
            <person name="Danti R."/>
            <person name="Garbelotto M."/>
            <person name="Barberini S."/>
            <person name="Baroncelli R."/>
            <person name="Emiliani G."/>
        </authorList>
    </citation>
    <scope>NUCLEOTIDE SEQUENCE [LARGE SCALE GENOMIC DNA]</scope>
    <source>
        <strain evidence="3 4">BM-138-508</strain>
    </source>
</reference>
<evidence type="ECO:0000256" key="1">
    <source>
        <dbReference type="SAM" id="MobiDB-lite"/>
    </source>
</evidence>
<keyword evidence="4" id="KW-1185">Reference proteome</keyword>
<organism evidence="3 4">
    <name type="scientific">Seiridium unicorne</name>
    <dbReference type="NCBI Taxonomy" id="138068"/>
    <lineage>
        <taxon>Eukaryota</taxon>
        <taxon>Fungi</taxon>
        <taxon>Dikarya</taxon>
        <taxon>Ascomycota</taxon>
        <taxon>Pezizomycotina</taxon>
        <taxon>Sordariomycetes</taxon>
        <taxon>Xylariomycetidae</taxon>
        <taxon>Amphisphaeriales</taxon>
        <taxon>Sporocadaceae</taxon>
        <taxon>Seiridium</taxon>
    </lineage>
</organism>
<evidence type="ECO:0000313" key="3">
    <source>
        <dbReference type="EMBL" id="KAK9419257.1"/>
    </source>
</evidence>
<dbReference type="Proteomes" id="UP001408356">
    <property type="component" value="Unassembled WGS sequence"/>
</dbReference>
<feature type="region of interest" description="Disordered" evidence="1">
    <location>
        <begin position="35"/>
        <end position="61"/>
    </location>
</feature>
<dbReference type="InterPro" id="IPR039914">
    <property type="entry name" value="SRP9-like"/>
</dbReference>
<name>A0ABR2UX57_9PEZI</name>
<dbReference type="InterPro" id="IPR039432">
    <property type="entry name" value="SRP9_dom"/>
</dbReference>
<sequence length="162" mass="17019">MPYYDTADEWLRQSQLLLEARPTTTRVMTKYSIRPVEAPRKPKADADAAASTEPKPPRGRLVLKTFDSKTGTTLKYKTSKAAEVSRLILSLGKLGRPMAGLPELKEDVAMLEAPESGTGTPAAERAEPVAATGGAKTASGGQAQGPQAGGGGGKGKKKKGKR</sequence>
<feature type="region of interest" description="Disordered" evidence="1">
    <location>
        <begin position="110"/>
        <end position="162"/>
    </location>
</feature>
<dbReference type="Pfam" id="PF05486">
    <property type="entry name" value="SRP9-21"/>
    <property type="match status" value="1"/>
</dbReference>
<dbReference type="PANTHER" id="PTHR12834:SF12">
    <property type="entry name" value="SIGNAL RECOGNITION PARTICLE 9 KDA PROTEIN"/>
    <property type="match status" value="1"/>
</dbReference>